<reference evidence="2" key="1">
    <citation type="submission" date="2014-11" db="EMBL/GenBank/DDBJ databases">
        <authorList>
            <person name="Amaro Gonzalez C."/>
        </authorList>
    </citation>
    <scope>NUCLEOTIDE SEQUENCE</scope>
</reference>
<proteinExistence type="predicted"/>
<organism evidence="2">
    <name type="scientific">Anguilla anguilla</name>
    <name type="common">European freshwater eel</name>
    <name type="synonym">Muraena anguilla</name>
    <dbReference type="NCBI Taxonomy" id="7936"/>
    <lineage>
        <taxon>Eukaryota</taxon>
        <taxon>Metazoa</taxon>
        <taxon>Chordata</taxon>
        <taxon>Craniata</taxon>
        <taxon>Vertebrata</taxon>
        <taxon>Euteleostomi</taxon>
        <taxon>Actinopterygii</taxon>
        <taxon>Neopterygii</taxon>
        <taxon>Teleostei</taxon>
        <taxon>Anguilliformes</taxon>
        <taxon>Anguillidae</taxon>
        <taxon>Anguilla</taxon>
    </lineage>
</organism>
<feature type="compositionally biased region" description="Polar residues" evidence="1">
    <location>
        <begin position="1"/>
        <end position="11"/>
    </location>
</feature>
<dbReference type="AlphaFoldDB" id="A0A0E9PFD2"/>
<evidence type="ECO:0000256" key="1">
    <source>
        <dbReference type="SAM" id="MobiDB-lite"/>
    </source>
</evidence>
<feature type="compositionally biased region" description="Polar residues" evidence="1">
    <location>
        <begin position="34"/>
        <end position="43"/>
    </location>
</feature>
<protein>
    <submittedName>
        <fullName evidence="2">Uncharacterized protein</fullName>
    </submittedName>
</protein>
<feature type="region of interest" description="Disordered" evidence="1">
    <location>
        <begin position="1"/>
        <end position="43"/>
    </location>
</feature>
<name>A0A0E9PFD2_ANGAN</name>
<sequence>MRPGTRSNDTMSGISSIAPSKHSSSSHSLASVQVPLSPSQSGI</sequence>
<reference evidence="2" key="2">
    <citation type="journal article" date="2015" name="Fish Shellfish Immunol.">
        <title>Early steps in the European eel (Anguilla anguilla)-Vibrio vulnificus interaction in the gills: Role of the RtxA13 toxin.</title>
        <authorList>
            <person name="Callol A."/>
            <person name="Pajuelo D."/>
            <person name="Ebbesson L."/>
            <person name="Teles M."/>
            <person name="MacKenzie S."/>
            <person name="Amaro C."/>
        </authorList>
    </citation>
    <scope>NUCLEOTIDE SEQUENCE</scope>
</reference>
<evidence type="ECO:0000313" key="2">
    <source>
        <dbReference type="EMBL" id="JAH02573.1"/>
    </source>
</evidence>
<feature type="compositionally biased region" description="Low complexity" evidence="1">
    <location>
        <begin position="12"/>
        <end position="31"/>
    </location>
</feature>
<dbReference type="EMBL" id="GBXM01106004">
    <property type="protein sequence ID" value="JAH02573.1"/>
    <property type="molecule type" value="Transcribed_RNA"/>
</dbReference>
<accession>A0A0E9PFD2</accession>